<evidence type="ECO:0000313" key="4">
    <source>
        <dbReference type="Proteomes" id="UP000037510"/>
    </source>
</evidence>
<feature type="region of interest" description="Disordered" evidence="2">
    <location>
        <begin position="1"/>
        <end position="32"/>
    </location>
</feature>
<sequence>MALTRRRTRAPRRTAPRACSGARTARASTEAPPTHYCDGARDCVDGSDETEDACATQTCAEGLFRCAYGACVD</sequence>
<evidence type="ECO:0000256" key="2">
    <source>
        <dbReference type="SAM" id="MobiDB-lite"/>
    </source>
</evidence>
<keyword evidence="1" id="KW-1015">Disulfide bond</keyword>
<evidence type="ECO:0000313" key="3">
    <source>
        <dbReference type="EMBL" id="KOB69381.1"/>
    </source>
</evidence>
<protein>
    <submittedName>
        <fullName evidence="3">Pattern recognition serine proteinase</fullName>
    </submittedName>
</protein>
<dbReference type="EMBL" id="JTDY01003538">
    <property type="protein sequence ID" value="KOB69381.1"/>
    <property type="molecule type" value="Genomic_DNA"/>
</dbReference>
<reference evidence="3 4" key="1">
    <citation type="journal article" date="2015" name="Genome Biol. Evol.">
        <title>The genome of winter moth (Operophtera brumata) provides a genomic perspective on sexual dimorphism and phenology.</title>
        <authorList>
            <person name="Derks M.F."/>
            <person name="Smit S."/>
            <person name="Salis L."/>
            <person name="Schijlen E."/>
            <person name="Bossers A."/>
            <person name="Mateman C."/>
            <person name="Pijl A.S."/>
            <person name="de Ridder D."/>
            <person name="Groenen M.A."/>
            <person name="Visser M.E."/>
            <person name="Megens H.J."/>
        </authorList>
    </citation>
    <scope>NUCLEOTIDE SEQUENCE [LARGE SCALE GENOMIC DNA]</scope>
    <source>
        <strain evidence="3">WM2013NL</strain>
        <tissue evidence="3">Head and thorax</tissue>
    </source>
</reference>
<gene>
    <name evidence="3" type="ORF">OBRU01_16853</name>
</gene>
<dbReference type="InterPro" id="IPR036055">
    <property type="entry name" value="LDL_receptor-like_sf"/>
</dbReference>
<keyword evidence="4" id="KW-1185">Reference proteome</keyword>
<comment type="caution">
    <text evidence="3">The sequence shown here is derived from an EMBL/GenBank/DDBJ whole genome shotgun (WGS) entry which is preliminary data.</text>
</comment>
<organism evidence="3 4">
    <name type="scientific">Operophtera brumata</name>
    <name type="common">Winter moth</name>
    <name type="synonym">Phalaena brumata</name>
    <dbReference type="NCBI Taxonomy" id="104452"/>
    <lineage>
        <taxon>Eukaryota</taxon>
        <taxon>Metazoa</taxon>
        <taxon>Ecdysozoa</taxon>
        <taxon>Arthropoda</taxon>
        <taxon>Hexapoda</taxon>
        <taxon>Insecta</taxon>
        <taxon>Pterygota</taxon>
        <taxon>Neoptera</taxon>
        <taxon>Endopterygota</taxon>
        <taxon>Lepidoptera</taxon>
        <taxon>Glossata</taxon>
        <taxon>Ditrysia</taxon>
        <taxon>Geometroidea</taxon>
        <taxon>Geometridae</taxon>
        <taxon>Larentiinae</taxon>
        <taxon>Operophtera</taxon>
    </lineage>
</organism>
<dbReference type="AlphaFoldDB" id="A0A0L7L235"/>
<dbReference type="Gene3D" id="4.10.400.10">
    <property type="entry name" value="Low-density Lipoprotein Receptor"/>
    <property type="match status" value="1"/>
</dbReference>
<dbReference type="Proteomes" id="UP000037510">
    <property type="component" value="Unassembled WGS sequence"/>
</dbReference>
<proteinExistence type="predicted"/>
<accession>A0A0L7L235</accession>
<feature type="compositionally biased region" description="Basic residues" evidence="2">
    <location>
        <begin position="1"/>
        <end position="15"/>
    </location>
</feature>
<name>A0A0L7L235_OPEBR</name>
<dbReference type="SUPFAM" id="SSF57424">
    <property type="entry name" value="LDL receptor-like module"/>
    <property type="match status" value="1"/>
</dbReference>
<evidence type="ECO:0000256" key="1">
    <source>
        <dbReference type="ARBA" id="ARBA00023157"/>
    </source>
</evidence>